<keyword evidence="3" id="KW-1185">Reference proteome</keyword>
<feature type="transmembrane region" description="Helical" evidence="1">
    <location>
        <begin position="133"/>
        <end position="152"/>
    </location>
</feature>
<feature type="transmembrane region" description="Helical" evidence="1">
    <location>
        <begin position="5"/>
        <end position="25"/>
    </location>
</feature>
<keyword evidence="1" id="KW-1133">Transmembrane helix</keyword>
<dbReference type="Proteomes" id="UP000887567">
    <property type="component" value="Unplaced"/>
</dbReference>
<name>A0A913YCG9_EXADI</name>
<dbReference type="AlphaFoldDB" id="A0A913YCG9"/>
<feature type="transmembrane region" description="Helical" evidence="1">
    <location>
        <begin position="31"/>
        <end position="50"/>
    </location>
</feature>
<evidence type="ECO:0000256" key="1">
    <source>
        <dbReference type="SAM" id="Phobius"/>
    </source>
</evidence>
<sequence>MFQLIILLVVASWTVLLLGGTLMLFAVPGTIFIAVTLAGLSWVYCWYRVLIFASSFAHRLPLEYISALWKYITDVTPPFGQVIRYWRALSRRGVLESSRFYLCKSVSFVGETIVSSVRFVTTQHRLHVTLIKYSIQIILWPLVMSIKGAILVRHWTISMINWLLDDVNKLLSRLVALSNHCFGTRYNTYCFQDAMSKAWVFLNDFPCTVYNSLACRVKDLIFSPCYLWFWLVSFLIPTDISTKGPDDIALVIVTKVPLIGRIGFVQKTAKSVAIFLSNTLNKMITLQHHVISDVYLRCHVIMLKVHSYVDWYVSIPGEVVLLFVRETVVARPRRLITKWVQENVQFPDILQMTANHAFHDMHCPYQQLSSKDDGKQRTKHRLPRKRLVNHLYSTKHLDCVTRKRDGHDYTKHGP</sequence>
<reference evidence="2" key="1">
    <citation type="submission" date="2022-11" db="UniProtKB">
        <authorList>
            <consortium name="EnsemblMetazoa"/>
        </authorList>
    </citation>
    <scope>IDENTIFICATION</scope>
</reference>
<proteinExistence type="predicted"/>
<evidence type="ECO:0000313" key="2">
    <source>
        <dbReference type="EnsemblMetazoa" id="XP_028512749.1"/>
    </source>
</evidence>
<keyword evidence="1" id="KW-0472">Membrane</keyword>
<protein>
    <submittedName>
        <fullName evidence="2">Uncharacterized protein</fullName>
    </submittedName>
</protein>
<dbReference type="EnsemblMetazoa" id="XM_028656948.1">
    <property type="protein sequence ID" value="XP_028512749.1"/>
    <property type="gene ID" value="LOC114574424"/>
</dbReference>
<accession>A0A913YCG9</accession>
<dbReference type="RefSeq" id="XP_028512749.1">
    <property type="nucleotide sequence ID" value="XM_028656948.1"/>
</dbReference>
<dbReference type="GeneID" id="114574424"/>
<keyword evidence="1" id="KW-0812">Transmembrane</keyword>
<dbReference type="KEGG" id="epa:114574424"/>
<evidence type="ECO:0000313" key="3">
    <source>
        <dbReference type="Proteomes" id="UP000887567"/>
    </source>
</evidence>
<organism evidence="2 3">
    <name type="scientific">Exaiptasia diaphana</name>
    <name type="common">Tropical sea anemone</name>
    <name type="synonym">Aiptasia pulchella</name>
    <dbReference type="NCBI Taxonomy" id="2652724"/>
    <lineage>
        <taxon>Eukaryota</taxon>
        <taxon>Metazoa</taxon>
        <taxon>Cnidaria</taxon>
        <taxon>Anthozoa</taxon>
        <taxon>Hexacorallia</taxon>
        <taxon>Actiniaria</taxon>
        <taxon>Aiptasiidae</taxon>
        <taxon>Exaiptasia</taxon>
    </lineage>
</organism>